<sequence length="303" mass="35608">MTIKTSTKVFNLLSLISLGCLLIVIKNSTLSTPNFIPNFIADLLQKPQVNTETGELFRLLENFSLAIISGYLIYLIIDFIPNKIASRKAFLACKSNIKGIYLTMSSIIAPLKMIIDLNKDDKEIKIEDLKKIEKYKPEFERTYYQSRIIIFNSKEIIKQEDLSKGVFTFHHSLDEFHKKLSKQIEDLFRLPISNNLDYKLVEILSSIDNSQFLKLSKNMNKYANLGSYTLHNSDLHLYEFLQLYLKLEKYNFDKHKYTFKKLPENEIANLKEERERIFQQQNYKDGKFYHNNVEYIVKDGKLI</sequence>
<reference evidence="3" key="1">
    <citation type="submission" date="2016-10" db="EMBL/GenBank/DDBJ databases">
        <authorList>
            <person name="Varghese N."/>
            <person name="Submissions S."/>
        </authorList>
    </citation>
    <scope>NUCLEOTIDE SEQUENCE [LARGE SCALE GENOMIC DNA]</scope>
    <source>
        <strain evidence="3">DSM 23515</strain>
    </source>
</reference>
<keyword evidence="3" id="KW-1185">Reference proteome</keyword>
<organism evidence="2 3">
    <name type="scientific">Salegentibacter agarivorans</name>
    <dbReference type="NCBI Taxonomy" id="345907"/>
    <lineage>
        <taxon>Bacteria</taxon>
        <taxon>Pseudomonadati</taxon>
        <taxon>Bacteroidota</taxon>
        <taxon>Flavobacteriia</taxon>
        <taxon>Flavobacteriales</taxon>
        <taxon>Flavobacteriaceae</taxon>
        <taxon>Salegentibacter</taxon>
    </lineage>
</organism>
<dbReference type="PROSITE" id="PS51257">
    <property type="entry name" value="PROKAR_LIPOPROTEIN"/>
    <property type="match status" value="1"/>
</dbReference>
<name>A0A1I2NHE2_9FLAO</name>
<dbReference type="EMBL" id="FOOH01000022">
    <property type="protein sequence ID" value="SFG03324.1"/>
    <property type="molecule type" value="Genomic_DNA"/>
</dbReference>
<dbReference type="RefSeq" id="WP_093305663.1">
    <property type="nucleotide sequence ID" value="NZ_FOOH01000022.1"/>
</dbReference>
<feature type="transmembrane region" description="Helical" evidence="1">
    <location>
        <begin position="63"/>
        <end position="80"/>
    </location>
</feature>
<keyword evidence="1" id="KW-0812">Transmembrane</keyword>
<dbReference type="Proteomes" id="UP000199116">
    <property type="component" value="Unassembled WGS sequence"/>
</dbReference>
<keyword evidence="1" id="KW-1133">Transmembrane helix</keyword>
<evidence type="ECO:0000313" key="3">
    <source>
        <dbReference type="Proteomes" id="UP000199116"/>
    </source>
</evidence>
<evidence type="ECO:0000256" key="1">
    <source>
        <dbReference type="SAM" id="Phobius"/>
    </source>
</evidence>
<proteinExistence type="predicted"/>
<protein>
    <submittedName>
        <fullName evidence="2">Uncharacterized protein</fullName>
    </submittedName>
</protein>
<evidence type="ECO:0000313" key="2">
    <source>
        <dbReference type="EMBL" id="SFG03324.1"/>
    </source>
</evidence>
<keyword evidence="1" id="KW-0472">Membrane</keyword>
<dbReference type="AlphaFoldDB" id="A0A1I2NHE2"/>
<gene>
    <name evidence="2" type="ORF">SAMN04488033_1223</name>
</gene>
<accession>A0A1I2NHE2</accession>